<feature type="transmembrane region" description="Helical" evidence="1">
    <location>
        <begin position="12"/>
        <end position="34"/>
    </location>
</feature>
<evidence type="ECO:0000313" key="3">
    <source>
        <dbReference type="Proteomes" id="UP001595976"/>
    </source>
</evidence>
<organism evidence="2 3">
    <name type="scientific">Bosea minatitlanensis</name>
    <dbReference type="NCBI Taxonomy" id="128782"/>
    <lineage>
        <taxon>Bacteria</taxon>
        <taxon>Pseudomonadati</taxon>
        <taxon>Pseudomonadota</taxon>
        <taxon>Alphaproteobacteria</taxon>
        <taxon>Hyphomicrobiales</taxon>
        <taxon>Boseaceae</taxon>
        <taxon>Bosea</taxon>
    </lineage>
</organism>
<keyword evidence="3" id="KW-1185">Reference proteome</keyword>
<dbReference type="Proteomes" id="UP001595976">
    <property type="component" value="Unassembled WGS sequence"/>
</dbReference>
<dbReference type="EMBL" id="JBHSLI010000002">
    <property type="protein sequence ID" value="MFC5292655.1"/>
    <property type="molecule type" value="Genomic_DNA"/>
</dbReference>
<dbReference type="RefSeq" id="WP_260347926.1">
    <property type="nucleotide sequence ID" value="NZ_JAOAOS010000002.1"/>
</dbReference>
<reference evidence="3" key="1">
    <citation type="journal article" date="2019" name="Int. J. Syst. Evol. Microbiol.">
        <title>The Global Catalogue of Microorganisms (GCM) 10K type strain sequencing project: providing services to taxonomists for standard genome sequencing and annotation.</title>
        <authorList>
            <consortium name="The Broad Institute Genomics Platform"/>
            <consortium name="The Broad Institute Genome Sequencing Center for Infectious Disease"/>
            <person name="Wu L."/>
            <person name="Ma J."/>
        </authorList>
    </citation>
    <scope>NUCLEOTIDE SEQUENCE [LARGE SCALE GENOMIC DNA]</scope>
    <source>
        <strain evidence="3">CGMCC 1.15643</strain>
    </source>
</reference>
<comment type="caution">
    <text evidence="2">The sequence shown here is derived from an EMBL/GenBank/DDBJ whole genome shotgun (WGS) entry which is preliminary data.</text>
</comment>
<gene>
    <name evidence="2" type="ORF">ACFPK2_06605</name>
</gene>
<keyword evidence="1" id="KW-0812">Transmembrane</keyword>
<protein>
    <submittedName>
        <fullName evidence="2">Uncharacterized protein</fullName>
    </submittedName>
</protein>
<keyword evidence="1" id="KW-0472">Membrane</keyword>
<evidence type="ECO:0000256" key="1">
    <source>
        <dbReference type="SAM" id="Phobius"/>
    </source>
</evidence>
<proteinExistence type="predicted"/>
<sequence>MSMKVNDDGKFFGRVVAAFAGAAPVLAVGAIIWWRDAGLADSRAAEAIGRIEKRLDRVENDGQEMRRSAAEDRQKTAELAGDVRNVLRSTARIEALLDRWTAAPSPSRP</sequence>
<evidence type="ECO:0000313" key="2">
    <source>
        <dbReference type="EMBL" id="MFC5292655.1"/>
    </source>
</evidence>
<accession>A0ABW0F497</accession>
<keyword evidence="1" id="KW-1133">Transmembrane helix</keyword>
<name>A0ABW0F497_9HYPH</name>